<evidence type="ECO:0000259" key="1">
    <source>
        <dbReference type="Pfam" id="PF13761"/>
    </source>
</evidence>
<evidence type="ECO:0000313" key="3">
    <source>
        <dbReference type="Proteomes" id="UP000008392"/>
    </source>
</evidence>
<evidence type="ECO:0000313" key="2">
    <source>
        <dbReference type="EMBL" id="AEK60402.1"/>
    </source>
</evidence>
<dbReference type="EMBL" id="CP002745">
    <property type="protein sequence ID" value="AEK60402.1"/>
    <property type="molecule type" value="Genomic_DNA"/>
</dbReference>
<feature type="domain" description="DUF4166" evidence="1">
    <location>
        <begin position="19"/>
        <end position="174"/>
    </location>
</feature>
<accession>G0AHX4</accession>
<sequence>MSPADSLYRQVLGADFDSLGRELQIFHSMAGNVSLPGRCEVKSPHSAIGRLMGKVFSLPKAMAETDFLFELDADSRQETWRRHYPGRMMISRMQVKSGTLVERLGPVDLHFKLKADSGRLTMLLQRITVCGIPCPRFLVPSVLAEETASPGKLHFNVAAHLPLVGVLAEYRGYLKIEQEEIAL</sequence>
<dbReference type="RefSeq" id="WP_014004557.1">
    <property type="nucleotide sequence ID" value="NC_015856.1"/>
</dbReference>
<dbReference type="Proteomes" id="UP000008392">
    <property type="component" value="Chromosome"/>
</dbReference>
<dbReference type="KEGG" id="cfu:CFU_0566"/>
<organism evidence="2 3">
    <name type="scientific">Collimonas fungivorans (strain Ter331)</name>
    <dbReference type="NCBI Taxonomy" id="1005048"/>
    <lineage>
        <taxon>Bacteria</taxon>
        <taxon>Pseudomonadati</taxon>
        <taxon>Pseudomonadota</taxon>
        <taxon>Betaproteobacteria</taxon>
        <taxon>Burkholderiales</taxon>
        <taxon>Oxalobacteraceae</taxon>
        <taxon>Collimonas</taxon>
    </lineage>
</organism>
<dbReference type="Pfam" id="PF13761">
    <property type="entry name" value="DUF4166"/>
    <property type="match status" value="1"/>
</dbReference>
<reference evidence="2 3" key="3">
    <citation type="journal article" date="2008" name="FEMS Microbiol. Ecol.">
        <title>Identification and characterization of genes underlying chitinolysis in Collimonas fungivorans Ter331.</title>
        <authorList>
            <person name="Fritsche K."/>
            <person name="de Boer W."/>
            <person name="Gerards S."/>
            <person name="van den Berg M."/>
            <person name="van Veen J.A."/>
            <person name="Leveau J.H."/>
        </authorList>
    </citation>
    <scope>NUCLEOTIDE SEQUENCE [LARGE SCALE GENOMIC DNA]</scope>
    <source>
        <strain evidence="2 3">Ter331</strain>
    </source>
</reference>
<keyword evidence="3" id="KW-1185">Reference proteome</keyword>
<reference evidence="2 3" key="2">
    <citation type="journal article" date="2006" name="J. Microbiol. Methods">
        <title>Genomic flank-sequencing of plasposon insertion sites for rapid identification of functional genes.</title>
        <authorList>
            <person name="Leveau J.H."/>
            <person name="Gerards S."/>
            <person name="Fritsche K."/>
            <person name="Zondag G."/>
            <person name="van Veen J.A."/>
        </authorList>
    </citation>
    <scope>NUCLEOTIDE SEQUENCE [LARGE SCALE GENOMIC DNA]</scope>
    <source>
        <strain evidence="2 3">Ter331</strain>
    </source>
</reference>
<dbReference type="HOGENOM" id="CLU_099001_0_0_4"/>
<reference evidence="2 3" key="5">
    <citation type="journal article" date="2011" name="ISME J.">
        <title>Dual transcriptional profiling of a bacterial/fungal confrontation: Collimonas fungivorans versus Aspergillus niger.</title>
        <authorList>
            <person name="Mela F."/>
            <person name="Fritsche K."/>
            <person name="de Boer W."/>
            <person name="van Veen J.A."/>
            <person name="de Graaff L.H."/>
            <person name="van den Berg M."/>
            <person name="Leveau J.H."/>
        </authorList>
    </citation>
    <scope>NUCLEOTIDE SEQUENCE [LARGE SCALE GENOMIC DNA]</scope>
    <source>
        <strain evidence="2 3">Ter331</strain>
    </source>
</reference>
<dbReference type="STRING" id="1005048.CFU_0566"/>
<dbReference type="AlphaFoldDB" id="G0AHX4"/>
<protein>
    <recommendedName>
        <fullName evidence="1">DUF4166 domain-containing protein</fullName>
    </recommendedName>
</protein>
<reference evidence="3" key="6">
    <citation type="submission" date="2011-05" db="EMBL/GenBank/DDBJ databases">
        <title>Complete sequence of Collimonas fungivorans Ter331.</title>
        <authorList>
            <person name="Leveau J.H."/>
        </authorList>
    </citation>
    <scope>NUCLEOTIDE SEQUENCE [LARGE SCALE GENOMIC DNA]</scope>
    <source>
        <strain evidence="3">Ter331</strain>
    </source>
</reference>
<dbReference type="eggNOG" id="COG1748">
    <property type="taxonomic scope" value="Bacteria"/>
</dbReference>
<gene>
    <name evidence="2" type="ordered locus">CFU_0566</name>
</gene>
<reference evidence="2 3" key="4">
    <citation type="journal article" date="2010" name="Environ. Microbiol.">
        <title>The bacterial genus Collimonas: mycophagy, weathering and other adaptive solutions to life in oligotrophic soil environments.</title>
        <authorList>
            <person name="Leveau J.H."/>
            <person name="Uroz S."/>
            <person name="de Boer W."/>
        </authorList>
    </citation>
    <scope>NUCLEOTIDE SEQUENCE [LARGE SCALE GENOMIC DNA]</scope>
    <source>
        <strain evidence="2 3">Ter331</strain>
    </source>
</reference>
<reference evidence="2 3" key="1">
    <citation type="journal article" date="2004" name="Environ. Microbiol.">
        <title>Phylogeny-function analysis of (meta)genomic libraries: screening for expression of ribosomal RNA genes by large-insert library fluorescent in situ hybridization (LIL-FISH).</title>
        <authorList>
            <person name="Leveau J.H."/>
            <person name="Gerards S."/>
            <person name="de Boer W."/>
            <person name="van Veen J.A."/>
        </authorList>
    </citation>
    <scope>NUCLEOTIDE SEQUENCE [LARGE SCALE GENOMIC DNA]</scope>
    <source>
        <strain evidence="2 3">Ter331</strain>
    </source>
</reference>
<name>G0AHX4_COLFT</name>
<dbReference type="InterPro" id="IPR025311">
    <property type="entry name" value="DUF4166"/>
</dbReference>
<proteinExistence type="predicted"/>